<dbReference type="InterPro" id="IPR020103">
    <property type="entry name" value="PsdUridine_synth_cat_dom_sf"/>
</dbReference>
<evidence type="ECO:0000313" key="7">
    <source>
        <dbReference type="Proteomes" id="UP001501565"/>
    </source>
</evidence>
<dbReference type="InterPro" id="IPR001656">
    <property type="entry name" value="PsdUridine_synth_TruD"/>
</dbReference>
<dbReference type="InterPro" id="IPR011760">
    <property type="entry name" value="PsdUridine_synth_TruD_insert"/>
</dbReference>
<dbReference type="Gene3D" id="3.30.2350.20">
    <property type="entry name" value="TruD, catalytic domain"/>
    <property type="match status" value="1"/>
</dbReference>
<dbReference type="InterPro" id="IPR042214">
    <property type="entry name" value="TruD_catalytic"/>
</dbReference>
<dbReference type="PANTHER" id="PTHR47811:SF1">
    <property type="entry name" value="TRNA PSEUDOURIDINE SYNTHASE D"/>
    <property type="match status" value="1"/>
</dbReference>
<comment type="catalytic activity">
    <reaction evidence="4">
        <text>uridine(13) in tRNA = pseudouridine(13) in tRNA</text>
        <dbReference type="Rhea" id="RHEA:42540"/>
        <dbReference type="Rhea" id="RHEA-COMP:10105"/>
        <dbReference type="Rhea" id="RHEA-COMP:10106"/>
        <dbReference type="ChEBI" id="CHEBI:65314"/>
        <dbReference type="ChEBI" id="CHEBI:65315"/>
        <dbReference type="EC" id="5.4.99.27"/>
    </reaction>
</comment>
<evidence type="ECO:0000256" key="4">
    <source>
        <dbReference type="HAMAP-Rule" id="MF_01082"/>
    </source>
</evidence>
<dbReference type="PANTHER" id="PTHR47811">
    <property type="entry name" value="TRNA PSEUDOURIDINE SYNTHASE D"/>
    <property type="match status" value="1"/>
</dbReference>
<keyword evidence="3 4" id="KW-0413">Isomerase</keyword>
<organism evidence="6 7">
    <name type="scientific">Litoribacillus peritrichatus</name>
    <dbReference type="NCBI Taxonomy" id="718191"/>
    <lineage>
        <taxon>Bacteria</taxon>
        <taxon>Pseudomonadati</taxon>
        <taxon>Pseudomonadota</taxon>
        <taxon>Gammaproteobacteria</taxon>
        <taxon>Oceanospirillales</taxon>
        <taxon>Oceanospirillaceae</taxon>
        <taxon>Litoribacillus</taxon>
    </lineage>
</organism>
<gene>
    <name evidence="4" type="primary">truD</name>
    <name evidence="6" type="ORF">GCM10022277_40580</name>
</gene>
<dbReference type="InterPro" id="IPR050170">
    <property type="entry name" value="TruD_pseudoU_synthase"/>
</dbReference>
<evidence type="ECO:0000256" key="1">
    <source>
        <dbReference type="ARBA" id="ARBA00007953"/>
    </source>
</evidence>
<dbReference type="EC" id="5.4.99.27" evidence="4"/>
<dbReference type="RefSeq" id="WP_344800478.1">
    <property type="nucleotide sequence ID" value="NZ_BAABBN010000015.1"/>
</dbReference>
<feature type="active site" description="Nucleophile" evidence="4">
    <location>
        <position position="81"/>
    </location>
</feature>
<evidence type="ECO:0000313" key="6">
    <source>
        <dbReference type="EMBL" id="GAA3940503.1"/>
    </source>
</evidence>
<accession>A0ABP7N998</accession>
<evidence type="ECO:0000259" key="5">
    <source>
        <dbReference type="PROSITE" id="PS50984"/>
    </source>
</evidence>
<sequence length="350" mass="39887">MSLFELPFTDVSKAPKQDVLFKSAPEDFQVFEIMGFEPSGDGEHLWLDVLKKGKNTQDLARDLAKHFNVDKNAVAYSGLKDKNAITRQCFTVHLPGKGKLIGMPVFRDVDIVNKTRHNKKLKTGVHQGNQFIITLRDVSDVEELIGRLATIKEQGFPNYFGHQRFGFDRSNLTNAMEWLITGKRPRQRFLEGMYLSALRSYIFNMSLAERVAQGNWNQLCAGDFAQFDWSKSGFVVENTDDDRCCHGEIHPAIALFDGNHQLPDSLAELADQSWFDKFRKKRFSPENRSLRIIPKGLSWTLPEEGVLQVSFSLPTGSYATSLLKEVCELQEPERKNTQYSPERHSPEKIG</sequence>
<dbReference type="Proteomes" id="UP001501565">
    <property type="component" value="Unassembled WGS sequence"/>
</dbReference>
<comment type="caution">
    <text evidence="6">The sequence shown here is derived from an EMBL/GenBank/DDBJ whole genome shotgun (WGS) entry which is preliminary data.</text>
</comment>
<name>A0ABP7N998_9GAMM</name>
<comment type="function">
    <text evidence="4">Responsible for synthesis of pseudouridine from uracil-13 in transfer RNAs.</text>
</comment>
<dbReference type="PROSITE" id="PS01268">
    <property type="entry name" value="UPF0024"/>
    <property type="match status" value="1"/>
</dbReference>
<dbReference type="PROSITE" id="PS50984">
    <property type="entry name" value="TRUD"/>
    <property type="match status" value="1"/>
</dbReference>
<evidence type="ECO:0000256" key="3">
    <source>
        <dbReference type="ARBA" id="ARBA00023235"/>
    </source>
</evidence>
<dbReference type="Pfam" id="PF01142">
    <property type="entry name" value="TruD"/>
    <property type="match status" value="2"/>
</dbReference>
<evidence type="ECO:0000256" key="2">
    <source>
        <dbReference type="ARBA" id="ARBA00022694"/>
    </source>
</evidence>
<keyword evidence="7" id="KW-1185">Reference proteome</keyword>
<protein>
    <recommendedName>
        <fullName evidence="4">tRNA pseudouridine synthase D</fullName>
        <ecNumber evidence="4">5.4.99.27</ecNumber>
    </recommendedName>
    <alternativeName>
        <fullName evidence="4">tRNA pseudouridine(13) synthase</fullName>
    </alternativeName>
    <alternativeName>
        <fullName evidence="4">tRNA pseudouridylate synthase D</fullName>
    </alternativeName>
    <alternativeName>
        <fullName evidence="4">tRNA-uridine isomerase D</fullName>
    </alternativeName>
</protein>
<reference evidence="7" key="1">
    <citation type="journal article" date="2019" name="Int. J. Syst. Evol. Microbiol.">
        <title>The Global Catalogue of Microorganisms (GCM) 10K type strain sequencing project: providing services to taxonomists for standard genome sequencing and annotation.</title>
        <authorList>
            <consortium name="The Broad Institute Genomics Platform"/>
            <consortium name="The Broad Institute Genome Sequencing Center for Infectious Disease"/>
            <person name="Wu L."/>
            <person name="Ma J."/>
        </authorList>
    </citation>
    <scope>NUCLEOTIDE SEQUENCE [LARGE SCALE GENOMIC DNA]</scope>
    <source>
        <strain evidence="7">JCM 17551</strain>
    </source>
</reference>
<dbReference type="HAMAP" id="MF_01082">
    <property type="entry name" value="TruD"/>
    <property type="match status" value="1"/>
</dbReference>
<feature type="domain" description="TRUD" evidence="5">
    <location>
        <begin position="155"/>
        <end position="309"/>
    </location>
</feature>
<dbReference type="InterPro" id="IPR020119">
    <property type="entry name" value="PsdUridine_synth_TruD_CS"/>
</dbReference>
<dbReference type="InterPro" id="IPR043165">
    <property type="entry name" value="TruD_insert_sf"/>
</dbReference>
<keyword evidence="2 4" id="KW-0819">tRNA processing</keyword>
<proteinExistence type="inferred from homology"/>
<dbReference type="SUPFAM" id="SSF55120">
    <property type="entry name" value="Pseudouridine synthase"/>
    <property type="match status" value="1"/>
</dbReference>
<comment type="similarity">
    <text evidence="1 4">Belongs to the pseudouridine synthase TruD family.</text>
</comment>
<dbReference type="EMBL" id="BAABBN010000015">
    <property type="protein sequence ID" value="GAA3940503.1"/>
    <property type="molecule type" value="Genomic_DNA"/>
</dbReference>
<dbReference type="Gene3D" id="3.30.2340.10">
    <property type="entry name" value="TruD, insertion domain"/>
    <property type="match status" value="1"/>
</dbReference>